<keyword evidence="9" id="KW-0732">Signal</keyword>
<evidence type="ECO:0000313" key="11">
    <source>
        <dbReference type="EMBL" id="GAA5052179.1"/>
    </source>
</evidence>
<dbReference type="CDD" id="cd11377">
    <property type="entry name" value="Pro-peptidase_S53"/>
    <property type="match status" value="1"/>
</dbReference>
<feature type="compositionally biased region" description="Polar residues" evidence="8">
    <location>
        <begin position="404"/>
        <end position="416"/>
    </location>
</feature>
<dbReference type="Gene3D" id="2.60.40.10">
    <property type="entry name" value="Immunoglobulins"/>
    <property type="match status" value="1"/>
</dbReference>
<dbReference type="InterPro" id="IPR023828">
    <property type="entry name" value="Peptidase_S8_Ser-AS"/>
</dbReference>
<dbReference type="SUPFAM" id="SSF52743">
    <property type="entry name" value="Subtilisin-like"/>
    <property type="match status" value="1"/>
</dbReference>
<evidence type="ECO:0000256" key="1">
    <source>
        <dbReference type="ARBA" id="ARBA00001913"/>
    </source>
</evidence>
<keyword evidence="2" id="KW-0645">Protease</keyword>
<dbReference type="RefSeq" id="WP_345668051.1">
    <property type="nucleotide sequence ID" value="NZ_BAABKC010000031.1"/>
</dbReference>
<keyword evidence="6" id="KW-0106">Calcium</keyword>
<keyword evidence="4" id="KW-0378">Hydrolase</keyword>
<evidence type="ECO:0000256" key="3">
    <source>
        <dbReference type="ARBA" id="ARBA00022723"/>
    </source>
</evidence>
<evidence type="ECO:0000256" key="6">
    <source>
        <dbReference type="ARBA" id="ARBA00022837"/>
    </source>
</evidence>
<dbReference type="Pfam" id="PF09286">
    <property type="entry name" value="Pro-kuma_activ"/>
    <property type="match status" value="1"/>
</dbReference>
<evidence type="ECO:0000259" key="10">
    <source>
        <dbReference type="PROSITE" id="PS51695"/>
    </source>
</evidence>
<keyword evidence="12" id="KW-1185">Reference proteome</keyword>
<dbReference type="PROSITE" id="PS00138">
    <property type="entry name" value="SUBTILASE_SER"/>
    <property type="match status" value="1"/>
</dbReference>
<keyword evidence="3" id="KW-0479">Metal-binding</keyword>
<dbReference type="EMBL" id="BAABKC010000031">
    <property type="protein sequence ID" value="GAA5052179.1"/>
    <property type="molecule type" value="Genomic_DNA"/>
</dbReference>
<evidence type="ECO:0000256" key="8">
    <source>
        <dbReference type="SAM" id="MobiDB-lite"/>
    </source>
</evidence>
<comment type="cofactor">
    <cofactor evidence="1">
        <name>Ca(2+)</name>
        <dbReference type="ChEBI" id="CHEBI:29108"/>
    </cofactor>
</comment>
<dbReference type="CDD" id="cd04056">
    <property type="entry name" value="Peptidases_S53"/>
    <property type="match status" value="1"/>
</dbReference>
<dbReference type="Gene3D" id="3.40.50.200">
    <property type="entry name" value="Peptidase S8/S53 domain"/>
    <property type="match status" value="1"/>
</dbReference>
<evidence type="ECO:0000313" key="12">
    <source>
        <dbReference type="Proteomes" id="UP001500124"/>
    </source>
</evidence>
<dbReference type="PANTHER" id="PTHR14218">
    <property type="entry name" value="PROTEASE S8 TRIPEPTIDYL PEPTIDASE I CLN2"/>
    <property type="match status" value="1"/>
</dbReference>
<dbReference type="Proteomes" id="UP001500124">
    <property type="component" value="Unassembled WGS sequence"/>
</dbReference>
<sequence length="755" mass="76432">MYRLNGTGRRRRAALGLPLALAVAATVTGLAQTAVAQPSPNPSPTAVVGDAHPSDAHRLAALPGGERLSMSVALRPRSQAALDALVKAVGDPHSPAYRHFLTSRQYNGRFAPTTAQLEQVESWLKARDLTVTGSTANRQTVTVTGTAEQAAKAFGTALSRYQGASGQHFFAPDTEPVVPAALAGVVRAVTGLSDQAAAHRTSTAPAGPGGPGGGYTPAQLVKAYGLSGLTGGFDGSGKTIGLVEFDGFNQSDVNGWASHFGLGAIPYKVVPVDGGISSVGDPLEANMDIDAVAAFAPKASQLVYEAPNTDAAWTHMMARIASDNAIDVLTTSWGNGESCASSSLISASHDSFNQMALQGVTLLSASGDRGAYGCAYAGDYTQQMVYPASDPLFTGVGGTKLTTSDSAGTYSSESVWNNSNDNSKNDRSAGGPSNIYPKPDWQPGTGKARMVPDVALVADFQAGGLSVLNNGQWVSAGGTSVSAPLWAGYVALLDQKGGKRLGQLDATLYGLAAGSDASTYFHDVTTGDNGTYKAGTGYDMCTGLGTLHGDALGEALLGGNTPPSTDFAVTVNPATGSATAGAGTTATVSVSAGTTPPSSVTLTATGAPSGVSVSFDPATVTPGKSATATFTTTAATAPGTYDITLTGTAASVTHVAHYMLTVTAPGGTKPTLTNPGNQTGYQNRATGLTPVATGGTAPYRWSATGLPQGLAINTATGVISGTPSAWGNYNTRLTVTDANGKSATVSFYWFVFLGA</sequence>
<organism evidence="11 12">
    <name type="scientific">Streptomyces similanensis</name>
    <dbReference type="NCBI Taxonomy" id="1274988"/>
    <lineage>
        <taxon>Bacteria</taxon>
        <taxon>Bacillati</taxon>
        <taxon>Actinomycetota</taxon>
        <taxon>Actinomycetes</taxon>
        <taxon>Kitasatosporales</taxon>
        <taxon>Streptomycetaceae</taxon>
        <taxon>Streptomyces</taxon>
    </lineage>
</organism>
<dbReference type="InterPro" id="IPR036852">
    <property type="entry name" value="Peptidase_S8/S53_dom_sf"/>
</dbReference>
<dbReference type="SUPFAM" id="SSF54897">
    <property type="entry name" value="Protease propeptides/inhibitors"/>
    <property type="match status" value="1"/>
</dbReference>
<dbReference type="PANTHER" id="PTHR14218:SF15">
    <property type="entry name" value="TRIPEPTIDYL-PEPTIDASE 1"/>
    <property type="match status" value="1"/>
</dbReference>
<comment type="caution">
    <text evidence="11">The sequence shown here is derived from an EMBL/GenBank/DDBJ whole genome shotgun (WGS) entry which is preliminary data.</text>
</comment>
<evidence type="ECO:0000256" key="9">
    <source>
        <dbReference type="SAM" id="SignalP"/>
    </source>
</evidence>
<keyword evidence="7" id="KW-0865">Zymogen</keyword>
<evidence type="ECO:0000256" key="4">
    <source>
        <dbReference type="ARBA" id="ARBA00022801"/>
    </source>
</evidence>
<reference evidence="12" key="1">
    <citation type="journal article" date="2019" name="Int. J. Syst. Evol. Microbiol.">
        <title>The Global Catalogue of Microorganisms (GCM) 10K type strain sequencing project: providing services to taxonomists for standard genome sequencing and annotation.</title>
        <authorList>
            <consortium name="The Broad Institute Genomics Platform"/>
            <consortium name="The Broad Institute Genome Sequencing Center for Infectious Disease"/>
            <person name="Wu L."/>
            <person name="Ma J."/>
        </authorList>
    </citation>
    <scope>NUCLEOTIDE SEQUENCE [LARGE SCALE GENOMIC DNA]</scope>
    <source>
        <strain evidence="12">JCM 18410</strain>
    </source>
</reference>
<evidence type="ECO:0000256" key="5">
    <source>
        <dbReference type="ARBA" id="ARBA00022825"/>
    </source>
</evidence>
<dbReference type="SMART" id="SM00944">
    <property type="entry name" value="Pro-kuma_activ"/>
    <property type="match status" value="1"/>
</dbReference>
<dbReference type="Pfam" id="PF05345">
    <property type="entry name" value="He_PIG"/>
    <property type="match status" value="1"/>
</dbReference>
<dbReference type="InterPro" id="IPR030400">
    <property type="entry name" value="Sedolisin_dom"/>
</dbReference>
<feature type="signal peptide" evidence="9">
    <location>
        <begin position="1"/>
        <end position="36"/>
    </location>
</feature>
<feature type="region of interest" description="Disordered" evidence="8">
    <location>
        <begin position="404"/>
        <end position="444"/>
    </location>
</feature>
<dbReference type="InterPro" id="IPR013783">
    <property type="entry name" value="Ig-like_fold"/>
</dbReference>
<keyword evidence="5" id="KW-0720">Serine protease</keyword>
<dbReference type="InterPro" id="IPR050819">
    <property type="entry name" value="Tripeptidyl-peptidase_I"/>
</dbReference>
<evidence type="ECO:0000256" key="2">
    <source>
        <dbReference type="ARBA" id="ARBA00022670"/>
    </source>
</evidence>
<evidence type="ECO:0000256" key="7">
    <source>
        <dbReference type="ARBA" id="ARBA00023145"/>
    </source>
</evidence>
<dbReference type="InterPro" id="IPR015919">
    <property type="entry name" value="Cadherin-like_sf"/>
</dbReference>
<dbReference type="SUPFAM" id="SSF49313">
    <property type="entry name" value="Cadherin-like"/>
    <property type="match status" value="1"/>
</dbReference>
<feature type="domain" description="Peptidase S53" evidence="10">
    <location>
        <begin position="214"/>
        <end position="559"/>
    </location>
</feature>
<dbReference type="InterPro" id="IPR015366">
    <property type="entry name" value="S53_propep"/>
</dbReference>
<accession>A0ABP9K9L4</accession>
<protein>
    <recommendedName>
        <fullName evidence="10">Peptidase S53 domain-containing protein</fullName>
    </recommendedName>
</protein>
<name>A0ABP9K9L4_9ACTN</name>
<proteinExistence type="predicted"/>
<gene>
    <name evidence="11" type="ORF">GCM10023336_21430</name>
</gene>
<dbReference type="PROSITE" id="PS51695">
    <property type="entry name" value="SEDOLISIN"/>
    <property type="match status" value="1"/>
</dbReference>
<feature type="chain" id="PRO_5045475990" description="Peptidase S53 domain-containing protein" evidence="9">
    <location>
        <begin position="37"/>
        <end position="755"/>
    </location>
</feature>